<dbReference type="Proteomes" id="UP001177670">
    <property type="component" value="Unassembled WGS sequence"/>
</dbReference>
<dbReference type="EMBL" id="JAHYIQ010000005">
    <property type="protein sequence ID" value="KAK1131894.1"/>
    <property type="molecule type" value="Genomic_DNA"/>
</dbReference>
<protein>
    <submittedName>
        <fullName evidence="1">Uncharacterized protein</fullName>
    </submittedName>
</protein>
<accession>A0AA40KT52</accession>
<evidence type="ECO:0000313" key="2">
    <source>
        <dbReference type="Proteomes" id="UP001177670"/>
    </source>
</evidence>
<gene>
    <name evidence="1" type="ORF">K0M31_016042</name>
</gene>
<dbReference type="AlphaFoldDB" id="A0AA40KT52"/>
<proteinExistence type="predicted"/>
<organism evidence="1 2">
    <name type="scientific">Melipona bicolor</name>
    <dbReference type="NCBI Taxonomy" id="60889"/>
    <lineage>
        <taxon>Eukaryota</taxon>
        <taxon>Metazoa</taxon>
        <taxon>Ecdysozoa</taxon>
        <taxon>Arthropoda</taxon>
        <taxon>Hexapoda</taxon>
        <taxon>Insecta</taxon>
        <taxon>Pterygota</taxon>
        <taxon>Neoptera</taxon>
        <taxon>Endopterygota</taxon>
        <taxon>Hymenoptera</taxon>
        <taxon>Apocrita</taxon>
        <taxon>Aculeata</taxon>
        <taxon>Apoidea</taxon>
        <taxon>Anthophila</taxon>
        <taxon>Apidae</taxon>
        <taxon>Melipona</taxon>
    </lineage>
</organism>
<name>A0AA40KT52_9HYME</name>
<evidence type="ECO:0000313" key="1">
    <source>
        <dbReference type="EMBL" id="KAK1131894.1"/>
    </source>
</evidence>
<comment type="caution">
    <text evidence="1">The sequence shown here is derived from an EMBL/GenBank/DDBJ whole genome shotgun (WGS) entry which is preliminary data.</text>
</comment>
<keyword evidence="2" id="KW-1185">Reference proteome</keyword>
<reference evidence="1" key="1">
    <citation type="submission" date="2021-10" db="EMBL/GenBank/DDBJ databases">
        <title>Melipona bicolor Genome sequencing and assembly.</title>
        <authorList>
            <person name="Araujo N.S."/>
            <person name="Arias M.C."/>
        </authorList>
    </citation>
    <scope>NUCLEOTIDE SEQUENCE</scope>
    <source>
        <strain evidence="1">USP_2M_L1-L4_2017</strain>
        <tissue evidence="1">Whole body</tissue>
    </source>
</reference>
<sequence>MVQQKVARKYKNQLPPCYKQLPALIIRFKNNEEIIIILTLMSSEKISTIARRPFQRTQFVGTAKRRLNINKYRSKEEEESIPEEIDTEDSSSLVDLAIFYLQRNSTQKLVVPNFQTTHRRSQSPRILSERGFYVSSVLPSKPLFVPRETMSTETERKLEQCRVVLSSVSTSVQRERPFIYTSNPYPLVERR</sequence>